<evidence type="ECO:0000313" key="5">
    <source>
        <dbReference type="EMBL" id="PYD62308.1"/>
    </source>
</evidence>
<gene>
    <name evidence="5" type="ORF">CFR72_13250</name>
</gene>
<dbReference type="OrthoDB" id="9801834at2"/>
<dbReference type="PROSITE" id="PS00600">
    <property type="entry name" value="AA_TRANSFER_CLASS_3"/>
    <property type="match status" value="1"/>
</dbReference>
<evidence type="ECO:0000313" key="6">
    <source>
        <dbReference type="Proteomes" id="UP000248301"/>
    </source>
</evidence>
<sequence>MTVTLSAADQALLVRRRRVLGAHAPLFYDTPLHIVRGQGVWLEDADGRRYLDVYNNVAHVGHAHPRVVAAIAEQAATLNTHTRYLHERVVEYAEQLLATVDAPLSVAQFCCTGTEANELALRMARFGSGSQGVIVSDFSYHGNSATLAALTTGLPAPESLAPWVRTLRIPDTVGVPQERHAAILDQALAELDAAIASLQDAGYGVAALLVDTIFSTEGLVEPPSGYLRGVAQRIRAAGGYVIGDEVQPGFGRMGDAMWGYHSHGIVPDFMTMGKPMANGHPVAGVITRGDILEDFGEHALYFNTFGGNPVSAAAGLAVLDVIRDGGLLEHSRMMGANIRSGLGDMARRHPAIGSVRGRGLFFGLEIVRPDGTPDAARTRRIVNRMREEGVLLSRTGRDDNVLKMRPALVFDQACADLLLETLDQVVGEE</sequence>
<dbReference type="InterPro" id="IPR005814">
    <property type="entry name" value="Aminotrans_3"/>
</dbReference>
<dbReference type="InterPro" id="IPR015421">
    <property type="entry name" value="PyrdxlP-dep_Trfase_major"/>
</dbReference>
<dbReference type="InterPro" id="IPR015422">
    <property type="entry name" value="PyrdxlP-dep_Trfase_small"/>
</dbReference>
<proteinExistence type="inferred from homology"/>
<comment type="similarity">
    <text evidence="2 4">Belongs to the class-III pyridoxal-phosphate-dependent aminotransferase family.</text>
</comment>
<dbReference type="InterPro" id="IPR049704">
    <property type="entry name" value="Aminotrans_3_PPA_site"/>
</dbReference>
<dbReference type="Gene3D" id="3.90.1150.10">
    <property type="entry name" value="Aspartate Aminotransferase, domain 1"/>
    <property type="match status" value="1"/>
</dbReference>
<name>A0A318PT44_9PROT</name>
<dbReference type="GO" id="GO:0008483">
    <property type="term" value="F:transaminase activity"/>
    <property type="evidence" value="ECO:0007669"/>
    <property type="project" value="UniProtKB-KW"/>
</dbReference>
<keyword evidence="3 4" id="KW-0663">Pyridoxal phosphate</keyword>
<keyword evidence="5" id="KW-0032">Aminotransferase</keyword>
<comment type="caution">
    <text evidence="5">The sequence shown here is derived from an EMBL/GenBank/DDBJ whole genome shotgun (WGS) entry which is preliminary data.</text>
</comment>
<organism evidence="5 6">
    <name type="scientific">Gluconacetobacter entanii</name>
    <dbReference type="NCBI Taxonomy" id="108528"/>
    <lineage>
        <taxon>Bacteria</taxon>
        <taxon>Pseudomonadati</taxon>
        <taxon>Pseudomonadota</taxon>
        <taxon>Alphaproteobacteria</taxon>
        <taxon>Acetobacterales</taxon>
        <taxon>Acetobacteraceae</taxon>
        <taxon>Gluconacetobacter</taxon>
    </lineage>
</organism>
<evidence type="ECO:0000256" key="1">
    <source>
        <dbReference type="ARBA" id="ARBA00001933"/>
    </source>
</evidence>
<dbReference type="PANTHER" id="PTHR45688">
    <property type="match status" value="1"/>
</dbReference>
<evidence type="ECO:0000256" key="4">
    <source>
        <dbReference type="RuleBase" id="RU003560"/>
    </source>
</evidence>
<dbReference type="Gene3D" id="3.40.640.10">
    <property type="entry name" value="Type I PLP-dependent aspartate aminotransferase-like (Major domain)"/>
    <property type="match status" value="1"/>
</dbReference>
<dbReference type="InterPro" id="IPR015424">
    <property type="entry name" value="PyrdxlP-dep_Trfase"/>
</dbReference>
<evidence type="ECO:0000256" key="2">
    <source>
        <dbReference type="ARBA" id="ARBA00008954"/>
    </source>
</evidence>
<dbReference type="RefSeq" id="WP_110914395.1">
    <property type="nucleotide sequence ID" value="NZ_NKUF01000040.1"/>
</dbReference>
<dbReference type="CDD" id="cd00610">
    <property type="entry name" value="OAT_like"/>
    <property type="match status" value="1"/>
</dbReference>
<dbReference type="EMBL" id="NKUF01000040">
    <property type="protein sequence ID" value="PYD62308.1"/>
    <property type="molecule type" value="Genomic_DNA"/>
</dbReference>
<dbReference type="Proteomes" id="UP000248301">
    <property type="component" value="Unassembled WGS sequence"/>
</dbReference>
<dbReference type="PANTHER" id="PTHR45688:SF13">
    <property type="entry name" value="ALANINE--GLYOXYLATE AMINOTRANSFERASE 2-LIKE"/>
    <property type="match status" value="1"/>
</dbReference>
<protein>
    <submittedName>
        <fullName evidence="5">Aspartate aminotransferase family protein</fullName>
    </submittedName>
</protein>
<dbReference type="Pfam" id="PF00202">
    <property type="entry name" value="Aminotran_3"/>
    <property type="match status" value="1"/>
</dbReference>
<dbReference type="PIRSF" id="PIRSF000521">
    <property type="entry name" value="Transaminase_4ab_Lys_Orn"/>
    <property type="match status" value="1"/>
</dbReference>
<dbReference type="GO" id="GO:0030170">
    <property type="term" value="F:pyridoxal phosphate binding"/>
    <property type="evidence" value="ECO:0007669"/>
    <property type="project" value="InterPro"/>
</dbReference>
<comment type="cofactor">
    <cofactor evidence="1">
        <name>pyridoxal 5'-phosphate</name>
        <dbReference type="ChEBI" id="CHEBI:597326"/>
    </cofactor>
</comment>
<keyword evidence="5" id="KW-0808">Transferase</keyword>
<accession>A0A318PT44</accession>
<evidence type="ECO:0000256" key="3">
    <source>
        <dbReference type="ARBA" id="ARBA00022898"/>
    </source>
</evidence>
<dbReference type="AlphaFoldDB" id="A0A318PT44"/>
<dbReference type="SUPFAM" id="SSF53383">
    <property type="entry name" value="PLP-dependent transferases"/>
    <property type="match status" value="1"/>
</dbReference>
<reference evidence="5 6" key="1">
    <citation type="submission" date="2017-07" db="EMBL/GenBank/DDBJ databases">
        <title>A draft genome sequence of Gluconacetobacter entanii LTH 4560.</title>
        <authorList>
            <person name="Skraban J."/>
            <person name="Cleenwerck I."/>
            <person name="Vandamme P."/>
            <person name="Trcek J."/>
        </authorList>
    </citation>
    <scope>NUCLEOTIDE SEQUENCE [LARGE SCALE GENOMIC DNA]</scope>
    <source>
        <strain evidence="5 6">LTH 4560</strain>
    </source>
</reference>